<dbReference type="SMART" id="SM00387">
    <property type="entry name" value="HATPase_c"/>
    <property type="match status" value="1"/>
</dbReference>
<evidence type="ECO:0000256" key="5">
    <source>
        <dbReference type="ARBA" id="ARBA00022777"/>
    </source>
</evidence>
<keyword evidence="3" id="KW-0597">Phosphoprotein</keyword>
<dbReference type="EMBL" id="AP025292">
    <property type="protein sequence ID" value="BDC98813.1"/>
    <property type="molecule type" value="Genomic_DNA"/>
</dbReference>
<dbReference type="SUPFAM" id="SSF55874">
    <property type="entry name" value="ATPase domain of HSP90 chaperone/DNA topoisomerase II/histidine kinase"/>
    <property type="match status" value="1"/>
</dbReference>
<keyword evidence="4" id="KW-0808">Transferase</keyword>
<name>A0ABM7VCZ5_9BACT</name>
<feature type="transmembrane region" description="Helical" evidence="7">
    <location>
        <begin position="95"/>
        <end position="114"/>
    </location>
</feature>
<dbReference type="Gene3D" id="3.30.565.10">
    <property type="entry name" value="Histidine kinase-like ATPase, C-terminal domain"/>
    <property type="match status" value="1"/>
</dbReference>
<dbReference type="Pfam" id="PF02518">
    <property type="entry name" value="HATPase_c"/>
    <property type="match status" value="1"/>
</dbReference>
<dbReference type="PRINTS" id="PR00344">
    <property type="entry name" value="BCTRLSENSOR"/>
</dbReference>
<dbReference type="Proteomes" id="UP001354989">
    <property type="component" value="Chromosome"/>
</dbReference>
<comment type="catalytic activity">
    <reaction evidence="1">
        <text>ATP + protein L-histidine = ADP + protein N-phospho-L-histidine.</text>
        <dbReference type="EC" id="2.7.13.3"/>
    </reaction>
</comment>
<feature type="domain" description="Histidine kinase" evidence="8">
    <location>
        <begin position="321"/>
        <end position="537"/>
    </location>
</feature>
<evidence type="ECO:0000256" key="4">
    <source>
        <dbReference type="ARBA" id="ARBA00022679"/>
    </source>
</evidence>
<feature type="transmembrane region" description="Helical" evidence="7">
    <location>
        <begin position="54"/>
        <end position="75"/>
    </location>
</feature>
<evidence type="ECO:0000256" key="3">
    <source>
        <dbReference type="ARBA" id="ARBA00022553"/>
    </source>
</evidence>
<keyword evidence="7" id="KW-1133">Transmembrane helix</keyword>
<dbReference type="SMART" id="SM00388">
    <property type="entry name" value="HisKA"/>
    <property type="match status" value="1"/>
</dbReference>
<dbReference type="RefSeq" id="WP_338397884.1">
    <property type="nucleotide sequence ID" value="NZ_AP025292.1"/>
</dbReference>
<dbReference type="InterPro" id="IPR003661">
    <property type="entry name" value="HisK_dim/P_dom"/>
</dbReference>
<dbReference type="InterPro" id="IPR004358">
    <property type="entry name" value="Sig_transdc_His_kin-like_C"/>
</dbReference>
<evidence type="ECO:0000259" key="8">
    <source>
        <dbReference type="PROSITE" id="PS50109"/>
    </source>
</evidence>
<evidence type="ECO:0000313" key="10">
    <source>
        <dbReference type="Proteomes" id="UP001354989"/>
    </source>
</evidence>
<dbReference type="InterPro" id="IPR050736">
    <property type="entry name" value="Sensor_HK_Regulatory"/>
</dbReference>
<feature type="transmembrane region" description="Helical" evidence="7">
    <location>
        <begin position="161"/>
        <end position="178"/>
    </location>
</feature>
<accession>A0ABM7VCZ5</accession>
<evidence type="ECO:0000256" key="2">
    <source>
        <dbReference type="ARBA" id="ARBA00012438"/>
    </source>
</evidence>
<feature type="transmembrane region" description="Helical" evidence="7">
    <location>
        <begin position="20"/>
        <end position="42"/>
    </location>
</feature>
<dbReference type="PROSITE" id="PS50109">
    <property type="entry name" value="HIS_KIN"/>
    <property type="match status" value="1"/>
</dbReference>
<dbReference type="EC" id="2.7.13.3" evidence="2"/>
<feature type="transmembrane region" description="Helical" evidence="7">
    <location>
        <begin position="126"/>
        <end position="146"/>
    </location>
</feature>
<dbReference type="Pfam" id="PF00512">
    <property type="entry name" value="HisKA"/>
    <property type="match status" value="1"/>
</dbReference>
<dbReference type="CDD" id="cd00082">
    <property type="entry name" value="HisKA"/>
    <property type="match status" value="1"/>
</dbReference>
<keyword evidence="10" id="KW-1185">Reference proteome</keyword>
<evidence type="ECO:0000313" key="9">
    <source>
        <dbReference type="EMBL" id="BDC98813.1"/>
    </source>
</evidence>
<keyword evidence="7" id="KW-0812">Transmembrane</keyword>
<dbReference type="InterPro" id="IPR036890">
    <property type="entry name" value="HATPase_C_sf"/>
</dbReference>
<sequence length="556" mass="64074">MIHLKHFINIIIGDDRHTTLAVRTLNAITLFATFSSVLNLVLFEELAMPEPYRYSFSIIALCGVVSYTLNRFFRWHNLALLPFILSELTVFGTDFFIMGGITGPAPILLILLHIINFNLLNKKFHLHYFITFNILIPALCVVHYYQPQLSNEISDINTSRLIQFVLINFMSTAILWIFKHKDSQRAVKLEYTNNRQHQLIHAIENDFFIVQFDHQQQIIYTSPSTAQILQTIPKDAQQSLLQSLVHLGVATVTYEKKFQFDNGEEIYLSVNQHEFDDPETGKNIQLIVQNITNRKTHENKILNALQKESELNRMKNEFITMVSHQFRTPLTTIQSANQLIQYQISEGVPLTSTSVEPRFNQVFDAINSLTEMMERLLDYGKMEANELQARVQPTNLKAILLTQVKRFHHNLKIDRIKATFEGEERLLNLDPYFMEHVIINLISNAIKYSEGDIFISLKYGQQECQLAIKDHGIGISPQEIPHLFEPFYRAKNTENIKGTGIGLSFVKKIVELHGGEINVQSTINKATVFTLKLPYQFTLTQQAPPPYPKTSHTLER</sequence>
<evidence type="ECO:0000256" key="6">
    <source>
        <dbReference type="ARBA" id="ARBA00023012"/>
    </source>
</evidence>
<dbReference type="SUPFAM" id="SSF47384">
    <property type="entry name" value="Homodimeric domain of signal transducing histidine kinase"/>
    <property type="match status" value="1"/>
</dbReference>
<dbReference type="Gene3D" id="1.10.287.130">
    <property type="match status" value="1"/>
</dbReference>
<protein>
    <recommendedName>
        <fullName evidence="2">histidine kinase</fullName>
        <ecNumber evidence="2">2.7.13.3</ecNumber>
    </recommendedName>
</protein>
<gene>
    <name evidence="9" type="ORF">PEPS_10940</name>
</gene>
<evidence type="ECO:0000256" key="7">
    <source>
        <dbReference type="SAM" id="Phobius"/>
    </source>
</evidence>
<dbReference type="InterPro" id="IPR003594">
    <property type="entry name" value="HATPase_dom"/>
</dbReference>
<organism evidence="9 10">
    <name type="scientific">Persicobacter psychrovividus</name>
    <dbReference type="NCBI Taxonomy" id="387638"/>
    <lineage>
        <taxon>Bacteria</taxon>
        <taxon>Pseudomonadati</taxon>
        <taxon>Bacteroidota</taxon>
        <taxon>Cytophagia</taxon>
        <taxon>Cytophagales</taxon>
        <taxon>Persicobacteraceae</taxon>
        <taxon>Persicobacter</taxon>
    </lineage>
</organism>
<dbReference type="InterPro" id="IPR036097">
    <property type="entry name" value="HisK_dim/P_sf"/>
</dbReference>
<evidence type="ECO:0000256" key="1">
    <source>
        <dbReference type="ARBA" id="ARBA00000085"/>
    </source>
</evidence>
<keyword evidence="6" id="KW-0902">Two-component regulatory system</keyword>
<dbReference type="PANTHER" id="PTHR43711">
    <property type="entry name" value="TWO-COMPONENT HISTIDINE KINASE"/>
    <property type="match status" value="1"/>
</dbReference>
<proteinExistence type="predicted"/>
<keyword evidence="5" id="KW-0418">Kinase</keyword>
<dbReference type="CDD" id="cd00075">
    <property type="entry name" value="HATPase"/>
    <property type="match status" value="1"/>
</dbReference>
<keyword evidence="7" id="KW-0472">Membrane</keyword>
<dbReference type="PANTHER" id="PTHR43711:SF26">
    <property type="entry name" value="SENSOR HISTIDINE KINASE RCSC"/>
    <property type="match status" value="1"/>
</dbReference>
<reference evidence="9 10" key="1">
    <citation type="submission" date="2021-12" db="EMBL/GenBank/DDBJ databases">
        <title>Genome sequencing of bacteria with rrn-lacking chromosome and rrn-plasmid.</title>
        <authorList>
            <person name="Anda M."/>
            <person name="Iwasaki W."/>
        </authorList>
    </citation>
    <scope>NUCLEOTIDE SEQUENCE [LARGE SCALE GENOMIC DNA]</scope>
    <source>
        <strain evidence="9 10">NBRC 101262</strain>
    </source>
</reference>
<dbReference type="InterPro" id="IPR005467">
    <property type="entry name" value="His_kinase_dom"/>
</dbReference>